<dbReference type="InterPro" id="IPR015424">
    <property type="entry name" value="PyrdxlP-dep_Trfase"/>
</dbReference>
<dbReference type="InterPro" id="IPR015422">
    <property type="entry name" value="PyrdxlP-dep_Trfase_small"/>
</dbReference>
<dbReference type="Pfam" id="PF01041">
    <property type="entry name" value="DegT_DnrJ_EryC1"/>
    <property type="match status" value="1"/>
</dbReference>
<evidence type="ECO:0000256" key="2">
    <source>
        <dbReference type="PIRSR" id="PIRSR000390-2"/>
    </source>
</evidence>
<dbReference type="Proteomes" id="UP000476064">
    <property type="component" value="Chromosome"/>
</dbReference>
<protein>
    <submittedName>
        <fullName evidence="4">DegT/DnrJ/EryC1/StrS family aminotransferase</fullName>
    </submittedName>
</protein>
<gene>
    <name evidence="4" type="ORF">GXP70_08275</name>
</gene>
<keyword evidence="2 3" id="KW-0663">Pyridoxal phosphate</keyword>
<feature type="modified residue" description="N6-(pyridoxal phosphate)lysine" evidence="2">
    <location>
        <position position="202"/>
    </location>
</feature>
<sequence>MLAKHGGVPVRTKPWVPPFISTEEFDEQEKSFVLGVLEKKRVFRFYGEGIQDSEAAKLEALYRQRTRSDYALAVNAGTSALVSALVGAGIGPGDEVIVPGYTYIATAAAVLIARAVPVIVEIDDTLTMDPAAFETAITPYTKAVIPVHMRGTPCQMDEIMAIARKRRLIVIEDTAQANGGSYKGRPLGGIGDAGCFSFQQYKVITSGEGGLVVTNDPGLHARASVYHDCAVLFWGVEPSTRIESFAGENYRMSEIQAALGLAQSGKIDGVVARLRSAKKRIVNGIADLPGIRLQRVPDAEGDVSYSLVFFLPDGERARAFSELLAAEGIPNGTIHNNGFADRHIYVNWDYVLDKRGATPNDTPWNCASYKGSVQYDRDMCPRTLDLLGRAISISIHQTLTEEDCQDVVEAIRKVAAHMAQSDAGAAAQHQ</sequence>
<evidence type="ECO:0000256" key="1">
    <source>
        <dbReference type="PIRSR" id="PIRSR000390-1"/>
    </source>
</evidence>
<dbReference type="Gene3D" id="3.90.1150.10">
    <property type="entry name" value="Aspartate Aminotransferase, domain 1"/>
    <property type="match status" value="1"/>
</dbReference>
<keyword evidence="5" id="KW-1185">Reference proteome</keyword>
<dbReference type="CDD" id="cd00616">
    <property type="entry name" value="AHBA_syn"/>
    <property type="match status" value="1"/>
</dbReference>
<dbReference type="RefSeq" id="WP_162356015.1">
    <property type="nucleotide sequence ID" value="NZ_CP048209.1"/>
</dbReference>
<evidence type="ECO:0000256" key="3">
    <source>
        <dbReference type="RuleBase" id="RU004508"/>
    </source>
</evidence>
<dbReference type="PIRSF" id="PIRSF000390">
    <property type="entry name" value="PLP_StrS"/>
    <property type="match status" value="1"/>
</dbReference>
<dbReference type="Gene3D" id="3.40.640.10">
    <property type="entry name" value="Type I PLP-dependent aspartate aminotransferase-like (Major domain)"/>
    <property type="match status" value="1"/>
</dbReference>
<dbReference type="SUPFAM" id="SSF53383">
    <property type="entry name" value="PLP-dependent transferases"/>
    <property type="match status" value="1"/>
</dbReference>
<dbReference type="GO" id="GO:0030170">
    <property type="term" value="F:pyridoxal phosphate binding"/>
    <property type="evidence" value="ECO:0007669"/>
    <property type="project" value="TreeGrafter"/>
</dbReference>
<comment type="similarity">
    <text evidence="3">Belongs to the DegT/DnrJ/EryC1 family.</text>
</comment>
<evidence type="ECO:0000313" key="4">
    <source>
        <dbReference type="EMBL" id="QHT59949.1"/>
    </source>
</evidence>
<dbReference type="KEGG" id="plyc:GXP70_08275"/>
<keyword evidence="4" id="KW-0032">Aminotransferase</keyword>
<organism evidence="4 5">
    <name type="scientific">Paenibacillus lycopersici</name>
    <dbReference type="NCBI Taxonomy" id="2704462"/>
    <lineage>
        <taxon>Bacteria</taxon>
        <taxon>Bacillati</taxon>
        <taxon>Bacillota</taxon>
        <taxon>Bacilli</taxon>
        <taxon>Bacillales</taxon>
        <taxon>Paenibacillaceae</taxon>
        <taxon>Paenibacillus</taxon>
    </lineage>
</organism>
<dbReference type="InterPro" id="IPR015421">
    <property type="entry name" value="PyrdxlP-dep_Trfase_major"/>
</dbReference>
<dbReference type="PANTHER" id="PTHR30244:SF34">
    <property type="entry name" value="DTDP-4-AMINO-4,6-DIDEOXYGALACTOSE TRANSAMINASE"/>
    <property type="match status" value="1"/>
</dbReference>
<name>A0A6C0FYA3_9BACL</name>
<accession>A0A6C0FYA3</accession>
<reference evidence="4 5" key="1">
    <citation type="submission" date="2020-01" db="EMBL/GenBank/DDBJ databases">
        <title>Paenibacillus sp. nov., isolated from tomato rhizosphere.</title>
        <authorList>
            <person name="Weon H.-Y."/>
            <person name="Lee S.A."/>
        </authorList>
    </citation>
    <scope>NUCLEOTIDE SEQUENCE [LARGE SCALE GENOMIC DNA]</scope>
    <source>
        <strain evidence="4 5">12200R-189</strain>
    </source>
</reference>
<keyword evidence="4" id="KW-0808">Transferase</keyword>
<dbReference type="AlphaFoldDB" id="A0A6C0FYA3"/>
<dbReference type="PANTHER" id="PTHR30244">
    <property type="entry name" value="TRANSAMINASE"/>
    <property type="match status" value="1"/>
</dbReference>
<evidence type="ECO:0000313" key="5">
    <source>
        <dbReference type="Proteomes" id="UP000476064"/>
    </source>
</evidence>
<dbReference type="EMBL" id="CP048209">
    <property type="protein sequence ID" value="QHT59949.1"/>
    <property type="molecule type" value="Genomic_DNA"/>
</dbReference>
<dbReference type="GO" id="GO:0008483">
    <property type="term" value="F:transaminase activity"/>
    <property type="evidence" value="ECO:0007669"/>
    <property type="project" value="UniProtKB-KW"/>
</dbReference>
<feature type="active site" description="Proton acceptor" evidence="1">
    <location>
        <position position="202"/>
    </location>
</feature>
<proteinExistence type="inferred from homology"/>
<dbReference type="GO" id="GO:0000271">
    <property type="term" value="P:polysaccharide biosynthetic process"/>
    <property type="evidence" value="ECO:0007669"/>
    <property type="project" value="TreeGrafter"/>
</dbReference>
<dbReference type="InterPro" id="IPR000653">
    <property type="entry name" value="DegT/StrS_aminotransferase"/>
</dbReference>